<gene>
    <name evidence="7" type="ORF">GGD89_003543</name>
</gene>
<evidence type="ECO:0000256" key="1">
    <source>
        <dbReference type="ARBA" id="ARBA00004829"/>
    </source>
</evidence>
<keyword evidence="4 5" id="KW-0560">Oxidoreductase</keyword>
<dbReference type="Proteomes" id="UP000554286">
    <property type="component" value="Unassembled WGS sequence"/>
</dbReference>
<dbReference type="GO" id="GO:0016491">
    <property type="term" value="F:oxidoreductase activity"/>
    <property type="evidence" value="ECO:0007669"/>
    <property type="project" value="UniProtKB-KW"/>
</dbReference>
<reference evidence="7 8" key="1">
    <citation type="submission" date="2020-08" db="EMBL/GenBank/DDBJ databases">
        <title>Genome sequencing of Purple Non-Sulfur Bacteria from various extreme environments.</title>
        <authorList>
            <person name="Mayer M."/>
        </authorList>
    </citation>
    <scope>NUCLEOTIDE SEQUENCE [LARGE SCALE GENOMIC DNA]</scope>
    <source>
        <strain evidence="7 8">JA131</strain>
    </source>
</reference>
<evidence type="ECO:0000256" key="2">
    <source>
        <dbReference type="ARBA" id="ARBA00006046"/>
    </source>
</evidence>
<keyword evidence="3 5" id="KW-0125">Carotenoid biosynthesis</keyword>
<evidence type="ECO:0000259" key="6">
    <source>
        <dbReference type="Pfam" id="PF01593"/>
    </source>
</evidence>
<dbReference type="InterPro" id="IPR054841">
    <property type="entry name" value="carotdesatCrtD"/>
</dbReference>
<dbReference type="RefSeq" id="WP_184048074.1">
    <property type="nucleotide sequence ID" value="NZ_JACIGK010000037.1"/>
</dbReference>
<dbReference type="EMBL" id="JACIGK010000037">
    <property type="protein sequence ID" value="MBB4267891.1"/>
    <property type="molecule type" value="Genomic_DNA"/>
</dbReference>
<dbReference type="NCBIfam" id="NF045637">
    <property type="entry name" value="carotdesatCrtDProt"/>
    <property type="match status" value="1"/>
</dbReference>
<dbReference type="NCBIfam" id="TIGR02734">
    <property type="entry name" value="crtI_fam"/>
    <property type="match status" value="1"/>
</dbReference>
<evidence type="ECO:0000256" key="4">
    <source>
        <dbReference type="ARBA" id="ARBA00023002"/>
    </source>
</evidence>
<name>A0A7W6WBU3_9PROT</name>
<evidence type="ECO:0000256" key="3">
    <source>
        <dbReference type="ARBA" id="ARBA00022746"/>
    </source>
</evidence>
<dbReference type="Gene3D" id="3.50.50.60">
    <property type="entry name" value="FAD/NAD(P)-binding domain"/>
    <property type="match status" value="2"/>
</dbReference>
<accession>A0A7W6WBU3</accession>
<comment type="similarity">
    <text evidence="2 5">Belongs to the carotenoid/retinoid oxidoreductase family.</text>
</comment>
<evidence type="ECO:0000256" key="5">
    <source>
        <dbReference type="RuleBase" id="RU362075"/>
    </source>
</evidence>
<dbReference type="GO" id="GO:0016117">
    <property type="term" value="P:carotenoid biosynthetic process"/>
    <property type="evidence" value="ECO:0007669"/>
    <property type="project" value="UniProtKB-KW"/>
</dbReference>
<dbReference type="InterPro" id="IPR036188">
    <property type="entry name" value="FAD/NAD-bd_sf"/>
</dbReference>
<dbReference type="AlphaFoldDB" id="A0A7W6WBU3"/>
<comment type="caution">
    <text evidence="7">The sequence shown here is derived from an EMBL/GenBank/DDBJ whole genome shotgun (WGS) entry which is preliminary data.</text>
</comment>
<proteinExistence type="inferred from homology"/>
<dbReference type="PANTHER" id="PTHR43734:SF7">
    <property type="entry name" value="4,4'-DIAPONEUROSPORENE OXYGENASE"/>
    <property type="match status" value="1"/>
</dbReference>
<dbReference type="SUPFAM" id="SSF51905">
    <property type="entry name" value="FAD/NAD(P)-binding domain"/>
    <property type="match status" value="1"/>
</dbReference>
<dbReference type="InterPro" id="IPR014105">
    <property type="entry name" value="Carotenoid/retinoid_OxRdtase"/>
</dbReference>
<keyword evidence="8" id="KW-1185">Reference proteome</keyword>
<comment type="pathway">
    <text evidence="1 5">Carotenoid biosynthesis.</text>
</comment>
<protein>
    <submittedName>
        <fullName evidence="7">1-hydroxycarotenoid 3,4-desaturase</fullName>
        <ecNumber evidence="7">1.3.99.27</ecNumber>
    </submittedName>
</protein>
<dbReference type="InterPro" id="IPR002937">
    <property type="entry name" value="Amino_oxidase"/>
</dbReference>
<dbReference type="EC" id="1.3.99.27" evidence="7"/>
<dbReference type="Pfam" id="PF01593">
    <property type="entry name" value="Amino_oxidase"/>
    <property type="match status" value="1"/>
</dbReference>
<dbReference type="PANTHER" id="PTHR43734">
    <property type="entry name" value="PHYTOENE DESATURASE"/>
    <property type="match status" value="1"/>
</dbReference>
<evidence type="ECO:0000313" key="7">
    <source>
        <dbReference type="EMBL" id="MBB4267891.1"/>
    </source>
</evidence>
<organism evidence="7 8">
    <name type="scientific">Roseospira visakhapatnamensis</name>
    <dbReference type="NCBI Taxonomy" id="390880"/>
    <lineage>
        <taxon>Bacteria</taxon>
        <taxon>Pseudomonadati</taxon>
        <taxon>Pseudomonadota</taxon>
        <taxon>Alphaproteobacteria</taxon>
        <taxon>Rhodospirillales</taxon>
        <taxon>Rhodospirillaceae</taxon>
        <taxon>Roseospira</taxon>
    </lineage>
</organism>
<sequence>MPASPTAERRVVIVGAGMGGLSAAIDLAARGVAVDVIEAQAAPGGKMRQVAAGDTWVDAGPTVFTMRWVIDDLLAAAGTRIEDHVTLHPLSVLARHAWDYGDRDQRLDLFTDPRRTEDAIGAFAGAAEARRFRTFRAEAARIYDLLDHTFIRASRPSMPELVRRGGLRMAGVQPFTTLWSLLGKSFQDPRLRQLFGRYATYCGSSPFLATATLMLVVHVELNGVWGVDGGLHALARALAGVAESRGVTLRYGQRVTDIAVTGGRASAVTLDTGERLEADAIIVNADVNALASGAFGPAVAQAVPGVPVKARSLSALTWTMTARPDGVPLSHHTVVFGPDYPGEFRAIFDRHRLPEAPTVYICAQDRLDETTPGATPRDAERLLVLVNAPPVGESRTPALDPAEIDACQDRTFALLDRCGLRIRPDPDSVTATGPREFNRLFPATGGALYGRASHGWQASFTRPGARTRIPGLYLAGGSVHPGPGVPMAALSGRQAASSVMTDLTSTSRFHRVATPGGTSTG</sequence>
<evidence type="ECO:0000313" key="8">
    <source>
        <dbReference type="Proteomes" id="UP000554286"/>
    </source>
</evidence>
<feature type="domain" description="Amine oxidase" evidence="6">
    <location>
        <begin position="18"/>
        <end position="499"/>
    </location>
</feature>